<dbReference type="OrthoDB" id="9815116at2"/>
<dbReference type="PANTHER" id="PTHR13696:SF52">
    <property type="entry name" value="PARA FAMILY PROTEIN CT_582"/>
    <property type="match status" value="1"/>
</dbReference>
<dbReference type="InterPro" id="IPR025669">
    <property type="entry name" value="AAA_dom"/>
</dbReference>
<dbReference type="Pfam" id="PF13614">
    <property type="entry name" value="AAA_31"/>
    <property type="match status" value="1"/>
</dbReference>
<dbReference type="STRING" id="1195763.ABT56_22435"/>
<dbReference type="RefSeq" id="WP_047881138.1">
    <property type="nucleotide sequence ID" value="NZ_LDOT01000062.1"/>
</dbReference>
<comment type="caution">
    <text evidence="2">The sequence shown here is derived from an EMBL/GenBank/DDBJ whole genome shotgun (WGS) entry which is preliminary data.</text>
</comment>
<feature type="domain" description="AAA" evidence="1">
    <location>
        <begin position="109"/>
        <end position="294"/>
    </location>
</feature>
<dbReference type="Proteomes" id="UP000036097">
    <property type="component" value="Unassembled WGS sequence"/>
</dbReference>
<proteinExistence type="predicted"/>
<dbReference type="PATRIC" id="fig|1195763.3.peg.4801"/>
<sequence length="400" mass="44759">MNAQSTLRTLITLAATAKENTIKQNSVILDGADAPNGLFYRQYNTNEARKAVVVGDIPLTYGRFKSVCQELNISCIGNNTIVDIRDINIIRDHLYPESRQKKVRNKAAIYAVSNLKGGTGKSTTTATLATGLCTEIVERKFRVLIIDLDPQASQTSLFFPNFDNESELTIGDIVCENYIKNENQTDADIIRSCVKETNIPNLHVLPASENDRNVELFTRELLQKNPQYPVHKLLEPIISVLSEDYDVILIDTPPTFNNLMLAAHYSADNIIVPVRPSKLDTDSTEKYLEFLARIYGILVELGHKGYKHINVLPTAVNETSKTQVRIANSLRAASPYNSFANNFIYSEAVLRLQELKGTIYSYSLSQGLITRTSLKNAQDSCFMLISVLAEQLFEQNEADQ</sequence>
<dbReference type="AlphaFoldDB" id="A0A0J1JGC8"/>
<gene>
    <name evidence="2" type="ORF">ABT56_22435</name>
</gene>
<protein>
    <recommendedName>
        <fullName evidence="1">AAA domain-containing protein</fullName>
    </recommendedName>
</protein>
<dbReference type="SUPFAM" id="SSF52540">
    <property type="entry name" value="P-loop containing nucleoside triphosphate hydrolases"/>
    <property type="match status" value="1"/>
</dbReference>
<dbReference type="EMBL" id="LDOT01000062">
    <property type="protein sequence ID" value="KLV00872.1"/>
    <property type="molecule type" value="Genomic_DNA"/>
</dbReference>
<dbReference type="InterPro" id="IPR050678">
    <property type="entry name" value="DNA_Partitioning_ATPase"/>
</dbReference>
<accession>A0A0J1JGC8</accession>
<name>A0A0J1JGC8_9GAMM</name>
<organism evidence="2 3">
    <name type="scientific">Photobacterium aquae</name>
    <dbReference type="NCBI Taxonomy" id="1195763"/>
    <lineage>
        <taxon>Bacteria</taxon>
        <taxon>Pseudomonadati</taxon>
        <taxon>Pseudomonadota</taxon>
        <taxon>Gammaproteobacteria</taxon>
        <taxon>Vibrionales</taxon>
        <taxon>Vibrionaceae</taxon>
        <taxon>Photobacterium</taxon>
    </lineage>
</organism>
<dbReference type="PANTHER" id="PTHR13696">
    <property type="entry name" value="P-LOOP CONTAINING NUCLEOSIDE TRIPHOSPHATE HYDROLASE"/>
    <property type="match status" value="1"/>
</dbReference>
<evidence type="ECO:0000259" key="1">
    <source>
        <dbReference type="Pfam" id="PF13614"/>
    </source>
</evidence>
<evidence type="ECO:0000313" key="3">
    <source>
        <dbReference type="Proteomes" id="UP000036097"/>
    </source>
</evidence>
<dbReference type="CDD" id="cd02042">
    <property type="entry name" value="ParAB_family"/>
    <property type="match status" value="1"/>
</dbReference>
<dbReference type="Gene3D" id="3.40.50.300">
    <property type="entry name" value="P-loop containing nucleotide triphosphate hydrolases"/>
    <property type="match status" value="1"/>
</dbReference>
<reference evidence="2 3" key="1">
    <citation type="submission" date="2015-05" db="EMBL/GenBank/DDBJ databases">
        <title>Photobacterium galathea sp. nov.</title>
        <authorList>
            <person name="Machado H."/>
            <person name="Gram L."/>
        </authorList>
    </citation>
    <scope>NUCLEOTIDE SEQUENCE [LARGE SCALE GENOMIC DNA]</scope>
    <source>
        <strain evidence="2 3">CGMCC 1.12159</strain>
    </source>
</reference>
<dbReference type="InterPro" id="IPR027417">
    <property type="entry name" value="P-loop_NTPase"/>
</dbReference>
<evidence type="ECO:0000313" key="2">
    <source>
        <dbReference type="EMBL" id="KLV00872.1"/>
    </source>
</evidence>
<keyword evidence="3" id="KW-1185">Reference proteome</keyword>